<evidence type="ECO:0000313" key="4">
    <source>
        <dbReference type="Proteomes" id="UP000828390"/>
    </source>
</evidence>
<dbReference type="CDD" id="cd01450">
    <property type="entry name" value="vWFA_subfamily_ECM"/>
    <property type="match status" value="1"/>
</dbReference>
<evidence type="ECO:0000259" key="2">
    <source>
        <dbReference type="PROSITE" id="PS50234"/>
    </source>
</evidence>
<dbReference type="Pfam" id="PF00092">
    <property type="entry name" value="VWA"/>
    <property type="match status" value="2"/>
</dbReference>
<dbReference type="InterPro" id="IPR050525">
    <property type="entry name" value="ECM_Assembly_Org"/>
</dbReference>
<keyword evidence="1" id="KW-0732">Signal</keyword>
<dbReference type="Gene3D" id="3.40.50.410">
    <property type="entry name" value="von Willebrand factor, type A domain"/>
    <property type="match status" value="2"/>
</dbReference>
<reference evidence="3" key="1">
    <citation type="journal article" date="2019" name="bioRxiv">
        <title>The Genome of the Zebra Mussel, Dreissena polymorpha: A Resource for Invasive Species Research.</title>
        <authorList>
            <person name="McCartney M.A."/>
            <person name="Auch B."/>
            <person name="Kono T."/>
            <person name="Mallez S."/>
            <person name="Zhang Y."/>
            <person name="Obille A."/>
            <person name="Becker A."/>
            <person name="Abrahante J.E."/>
            <person name="Garbe J."/>
            <person name="Badalamenti J.P."/>
            <person name="Herman A."/>
            <person name="Mangelson H."/>
            <person name="Liachko I."/>
            <person name="Sullivan S."/>
            <person name="Sone E.D."/>
            <person name="Koren S."/>
            <person name="Silverstein K.A.T."/>
            <person name="Beckman K.B."/>
            <person name="Gohl D.M."/>
        </authorList>
    </citation>
    <scope>NUCLEOTIDE SEQUENCE</scope>
    <source>
        <strain evidence="3">Duluth1</strain>
        <tissue evidence="3">Whole animal</tissue>
    </source>
</reference>
<feature type="chain" id="PRO_5039044356" description="VWFA domain-containing protein" evidence="1">
    <location>
        <begin position="25"/>
        <end position="490"/>
    </location>
</feature>
<organism evidence="3 4">
    <name type="scientific">Dreissena polymorpha</name>
    <name type="common">Zebra mussel</name>
    <name type="synonym">Mytilus polymorpha</name>
    <dbReference type="NCBI Taxonomy" id="45954"/>
    <lineage>
        <taxon>Eukaryota</taxon>
        <taxon>Metazoa</taxon>
        <taxon>Spiralia</taxon>
        <taxon>Lophotrochozoa</taxon>
        <taxon>Mollusca</taxon>
        <taxon>Bivalvia</taxon>
        <taxon>Autobranchia</taxon>
        <taxon>Heteroconchia</taxon>
        <taxon>Euheterodonta</taxon>
        <taxon>Imparidentia</taxon>
        <taxon>Neoheterodontei</taxon>
        <taxon>Myida</taxon>
        <taxon>Dreissenoidea</taxon>
        <taxon>Dreissenidae</taxon>
        <taxon>Dreissena</taxon>
    </lineage>
</organism>
<dbReference type="PANTHER" id="PTHR24020">
    <property type="entry name" value="COLLAGEN ALPHA"/>
    <property type="match status" value="1"/>
</dbReference>
<dbReference type="SMART" id="SM00327">
    <property type="entry name" value="VWA"/>
    <property type="match status" value="1"/>
</dbReference>
<sequence length="490" mass="54530">MIACVIFRMLIILQVLNVFSACSGIDDFFSEYDPNDCSLFLIPASFHISYNYWEPSSEWSECVCGSTNRTRQMKHCNSGTCTYCNRYEKCKSCYNDGTLTPSGCNCTERYYEKCCENRISICEAVPADVVFVLDSSLSQTEVQFNKQLDFVARFIDAVNVSETEFQFAVVTFSTVAVTELDFDSSLSKNDLKTQIKKISFRPGATFTDKGLSMARSLLSTRGNRLDGLSIVKFAFILTDGMSINKRATKDAASNLRREASVVAIGVGHDILHSELQSIASPSDKHSLSYVYSVENFDALHTMIDRLIDATCERCEVSNMTDIFVVIDDLSGSALTAEEFQTALNALTCIVQHLSAYGQPNGQTVNITTIDDLGYKLTSLSNASDLDILLISIQNIRQRKSCYTNDCDKPIELNISSGLIPIIKRVTDNHIDTRSNSRKILIVFSSGRFADKYMVRLELQDTLNKSNIDIFAIGPGYGTDIDGLHSLVREP</sequence>
<feature type="domain" description="VWFA" evidence="2">
    <location>
        <begin position="128"/>
        <end position="306"/>
    </location>
</feature>
<dbReference type="InterPro" id="IPR036465">
    <property type="entry name" value="vWFA_dom_sf"/>
</dbReference>
<dbReference type="CDD" id="cd00198">
    <property type="entry name" value="vWFA"/>
    <property type="match status" value="1"/>
</dbReference>
<dbReference type="PANTHER" id="PTHR24020:SF20">
    <property type="entry name" value="PH DOMAIN-CONTAINING PROTEIN"/>
    <property type="match status" value="1"/>
</dbReference>
<dbReference type="AlphaFoldDB" id="A0A9D4IUC6"/>
<accession>A0A9D4IUC6</accession>
<dbReference type="Proteomes" id="UP000828390">
    <property type="component" value="Unassembled WGS sequence"/>
</dbReference>
<gene>
    <name evidence="3" type="ORF">DPMN_166656</name>
</gene>
<evidence type="ECO:0000256" key="1">
    <source>
        <dbReference type="SAM" id="SignalP"/>
    </source>
</evidence>
<dbReference type="PROSITE" id="PS50234">
    <property type="entry name" value="VWFA"/>
    <property type="match status" value="2"/>
</dbReference>
<feature type="domain" description="VWFA" evidence="2">
    <location>
        <begin position="321"/>
        <end position="490"/>
    </location>
</feature>
<proteinExistence type="predicted"/>
<keyword evidence="4" id="KW-1185">Reference proteome</keyword>
<dbReference type="EMBL" id="JAIWYP010000008">
    <property type="protein sequence ID" value="KAH3788511.1"/>
    <property type="molecule type" value="Genomic_DNA"/>
</dbReference>
<comment type="caution">
    <text evidence="3">The sequence shown here is derived from an EMBL/GenBank/DDBJ whole genome shotgun (WGS) entry which is preliminary data.</text>
</comment>
<feature type="signal peptide" evidence="1">
    <location>
        <begin position="1"/>
        <end position="24"/>
    </location>
</feature>
<reference evidence="3" key="2">
    <citation type="submission" date="2020-11" db="EMBL/GenBank/DDBJ databases">
        <authorList>
            <person name="McCartney M.A."/>
            <person name="Auch B."/>
            <person name="Kono T."/>
            <person name="Mallez S."/>
            <person name="Becker A."/>
            <person name="Gohl D.M."/>
            <person name="Silverstein K.A.T."/>
            <person name="Koren S."/>
            <person name="Bechman K.B."/>
            <person name="Herman A."/>
            <person name="Abrahante J.E."/>
            <person name="Garbe J."/>
        </authorList>
    </citation>
    <scope>NUCLEOTIDE SEQUENCE</scope>
    <source>
        <strain evidence="3">Duluth1</strain>
        <tissue evidence="3">Whole animal</tissue>
    </source>
</reference>
<protein>
    <recommendedName>
        <fullName evidence="2">VWFA domain-containing protein</fullName>
    </recommendedName>
</protein>
<evidence type="ECO:0000313" key="3">
    <source>
        <dbReference type="EMBL" id="KAH3788511.1"/>
    </source>
</evidence>
<dbReference type="SUPFAM" id="SSF53300">
    <property type="entry name" value="vWA-like"/>
    <property type="match status" value="2"/>
</dbReference>
<name>A0A9D4IUC6_DREPO</name>
<dbReference type="InterPro" id="IPR002035">
    <property type="entry name" value="VWF_A"/>
</dbReference>